<accession>A0A1M6TMA3</accession>
<dbReference type="GeneID" id="301980665"/>
<evidence type="ECO:0000256" key="2">
    <source>
        <dbReference type="ARBA" id="ARBA00023015"/>
    </source>
</evidence>
<dbReference type="PANTHER" id="PTHR30419:SF8">
    <property type="entry name" value="NITROGEN ASSIMILATION TRANSCRIPTIONAL ACTIVATOR-RELATED"/>
    <property type="match status" value="1"/>
</dbReference>
<dbReference type="Pfam" id="PF03466">
    <property type="entry name" value="LysR_substrate"/>
    <property type="match status" value="1"/>
</dbReference>
<keyword evidence="4" id="KW-0804">Transcription</keyword>
<dbReference type="InterPro" id="IPR005119">
    <property type="entry name" value="LysR_subst-bd"/>
</dbReference>
<evidence type="ECO:0000256" key="4">
    <source>
        <dbReference type="ARBA" id="ARBA00023163"/>
    </source>
</evidence>
<keyword evidence="3 7" id="KW-0238">DNA-binding</keyword>
<dbReference type="PANTHER" id="PTHR30419">
    <property type="entry name" value="HTH-TYPE TRANSCRIPTIONAL REGULATOR YBHD"/>
    <property type="match status" value="1"/>
</dbReference>
<evidence type="ECO:0000313" key="7">
    <source>
        <dbReference type="EMBL" id="SHK58087.1"/>
    </source>
</evidence>
<dbReference type="PRINTS" id="PR00039">
    <property type="entry name" value="HTHLYSR"/>
</dbReference>
<dbReference type="SUPFAM" id="SSF46785">
    <property type="entry name" value="Winged helix' DNA-binding domain"/>
    <property type="match status" value="1"/>
</dbReference>
<dbReference type="InterPro" id="IPR050950">
    <property type="entry name" value="HTH-type_LysR_regulators"/>
</dbReference>
<dbReference type="Proteomes" id="UP001264340">
    <property type="component" value="Unassembled WGS sequence"/>
</dbReference>
<reference evidence="6 9" key="2">
    <citation type="submission" date="2023-07" db="EMBL/GenBank/DDBJ databases">
        <title>Sorghum-associated microbial communities from plants grown in Nebraska, USA.</title>
        <authorList>
            <person name="Schachtman D."/>
        </authorList>
    </citation>
    <scope>NUCLEOTIDE SEQUENCE [LARGE SCALE GENOMIC DNA]</scope>
    <source>
        <strain evidence="6 9">DS1316</strain>
    </source>
</reference>
<dbReference type="Proteomes" id="UP000184395">
    <property type="component" value="Unassembled WGS sequence"/>
</dbReference>
<dbReference type="Gene3D" id="1.10.10.10">
    <property type="entry name" value="Winged helix-like DNA-binding domain superfamily/Winged helix DNA-binding domain"/>
    <property type="match status" value="1"/>
</dbReference>
<dbReference type="InterPro" id="IPR036388">
    <property type="entry name" value="WH-like_DNA-bd_sf"/>
</dbReference>
<keyword evidence="2" id="KW-0805">Transcription regulation</keyword>
<evidence type="ECO:0000313" key="6">
    <source>
        <dbReference type="EMBL" id="MDR6411829.1"/>
    </source>
</evidence>
<dbReference type="Gene3D" id="3.40.190.290">
    <property type="match status" value="1"/>
</dbReference>
<dbReference type="FunFam" id="1.10.10.10:FF:000001">
    <property type="entry name" value="LysR family transcriptional regulator"/>
    <property type="match status" value="1"/>
</dbReference>
<evidence type="ECO:0000256" key="3">
    <source>
        <dbReference type="ARBA" id="ARBA00023125"/>
    </source>
</evidence>
<keyword evidence="9" id="KW-1185">Reference proteome</keyword>
<dbReference type="EMBL" id="FRAB01000028">
    <property type="protein sequence ID" value="SHK58087.1"/>
    <property type="molecule type" value="Genomic_DNA"/>
</dbReference>
<evidence type="ECO:0000313" key="8">
    <source>
        <dbReference type="Proteomes" id="UP000184395"/>
    </source>
</evidence>
<dbReference type="GO" id="GO:0003677">
    <property type="term" value="F:DNA binding"/>
    <property type="evidence" value="ECO:0007669"/>
    <property type="project" value="UniProtKB-KW"/>
</dbReference>
<feature type="domain" description="HTH lysR-type" evidence="5">
    <location>
        <begin position="6"/>
        <end position="63"/>
    </location>
</feature>
<sequence>MKHHHLQETSLRYFLEVVRCGSISEASTRLNVAGSAISRQIANLEQALGTPLFERRPRGMVASAAGEMLAAYAFRMALEADRLVQDVDALQGLRRGLVRVATSEGFAIEFLPQVISDFREKYPGMIFQLLVSAPAEVTRRVRKGEADIGVTFSRTPQSEIKVEHRQAAPVMAVMRRGHPLARFEQVSLSQVSAYPLALPDTGTTIRQVFDIVASQLRLVIEPVVVSNYIVSLHNFALASDAISIAGEVTVRHRQLRGELAVIPIHDLGMDARCIELQTLVGRTLPKVVQLFLEFLRGRFAEAEADSTR</sequence>
<dbReference type="OrthoDB" id="8839922at2"/>
<dbReference type="SUPFAM" id="SSF53850">
    <property type="entry name" value="Periplasmic binding protein-like II"/>
    <property type="match status" value="1"/>
</dbReference>
<dbReference type="RefSeq" id="WP_073430818.1">
    <property type="nucleotide sequence ID" value="NZ_CADFGY010000016.1"/>
</dbReference>
<dbReference type="STRING" id="169427.SAMN05192548_102822"/>
<dbReference type="InterPro" id="IPR000847">
    <property type="entry name" value="LysR_HTH_N"/>
</dbReference>
<dbReference type="KEGG" id="pts:CUJ90_21285"/>
<organism evidence="7 8">
    <name type="scientific">Paraburkholderia terricola</name>
    <dbReference type="NCBI Taxonomy" id="169427"/>
    <lineage>
        <taxon>Bacteria</taxon>
        <taxon>Pseudomonadati</taxon>
        <taxon>Pseudomonadota</taxon>
        <taxon>Betaproteobacteria</taxon>
        <taxon>Burkholderiales</taxon>
        <taxon>Burkholderiaceae</taxon>
        <taxon>Paraburkholderia</taxon>
    </lineage>
</organism>
<dbReference type="EMBL" id="JAVDRP010000013">
    <property type="protein sequence ID" value="MDR6411829.1"/>
    <property type="molecule type" value="Genomic_DNA"/>
</dbReference>
<dbReference type="AlphaFoldDB" id="A0A1M6TMA3"/>
<comment type="similarity">
    <text evidence="1">Belongs to the LysR transcriptional regulatory family.</text>
</comment>
<dbReference type="InterPro" id="IPR036390">
    <property type="entry name" value="WH_DNA-bd_sf"/>
</dbReference>
<dbReference type="Pfam" id="PF00126">
    <property type="entry name" value="HTH_1"/>
    <property type="match status" value="1"/>
</dbReference>
<protein>
    <submittedName>
        <fullName evidence="6">DNA-binding transcriptional LysR family regulator</fullName>
    </submittedName>
    <submittedName>
        <fullName evidence="7">DNA-binding transcriptional regulator, LysR family</fullName>
    </submittedName>
</protein>
<dbReference type="GO" id="GO:0003700">
    <property type="term" value="F:DNA-binding transcription factor activity"/>
    <property type="evidence" value="ECO:0007669"/>
    <property type="project" value="InterPro"/>
</dbReference>
<reference evidence="7 8" key="1">
    <citation type="submission" date="2016-11" db="EMBL/GenBank/DDBJ databases">
        <authorList>
            <person name="Jaros S."/>
            <person name="Januszkiewicz K."/>
            <person name="Wedrychowicz H."/>
        </authorList>
    </citation>
    <scope>NUCLEOTIDE SEQUENCE [LARGE SCALE GENOMIC DNA]</scope>
    <source>
        <strain evidence="7 8">LMG 20594</strain>
    </source>
</reference>
<evidence type="ECO:0000256" key="1">
    <source>
        <dbReference type="ARBA" id="ARBA00009437"/>
    </source>
</evidence>
<proteinExistence type="inferred from homology"/>
<dbReference type="PROSITE" id="PS50931">
    <property type="entry name" value="HTH_LYSR"/>
    <property type="match status" value="1"/>
</dbReference>
<gene>
    <name evidence="6" type="ORF">J2804_005263</name>
    <name evidence="7" type="ORF">SAMN05192548_102822</name>
</gene>
<evidence type="ECO:0000259" key="5">
    <source>
        <dbReference type="PROSITE" id="PS50931"/>
    </source>
</evidence>
<dbReference type="GO" id="GO:0005829">
    <property type="term" value="C:cytosol"/>
    <property type="evidence" value="ECO:0007669"/>
    <property type="project" value="TreeGrafter"/>
</dbReference>
<name>A0A1M6TMA3_9BURK</name>
<evidence type="ECO:0000313" key="9">
    <source>
        <dbReference type="Proteomes" id="UP001264340"/>
    </source>
</evidence>